<dbReference type="SMART" id="SM00220">
    <property type="entry name" value="S_TKc"/>
    <property type="match status" value="1"/>
</dbReference>
<dbReference type="InterPro" id="IPR011009">
    <property type="entry name" value="Kinase-like_dom_sf"/>
</dbReference>
<dbReference type="PANTHER" id="PTHR24346:SF30">
    <property type="entry name" value="MATERNAL EMBRYONIC LEUCINE ZIPPER KINASE"/>
    <property type="match status" value="1"/>
</dbReference>
<dbReference type="Proteomes" id="UP001515100">
    <property type="component" value="Unassembled WGS sequence"/>
</dbReference>
<feature type="domain" description="Protein kinase" evidence="5">
    <location>
        <begin position="17"/>
        <end position="257"/>
    </location>
</feature>
<dbReference type="GO" id="GO:0005524">
    <property type="term" value="F:ATP binding"/>
    <property type="evidence" value="ECO:0007669"/>
    <property type="project" value="UniProtKB-KW"/>
</dbReference>
<dbReference type="EMBL" id="SDPP02000001">
    <property type="protein sequence ID" value="KAA1380339.1"/>
    <property type="molecule type" value="Genomic_DNA"/>
</dbReference>
<dbReference type="PROSITE" id="PS50011">
    <property type="entry name" value="PROTEIN_KINASE_DOM"/>
    <property type="match status" value="1"/>
</dbReference>
<keyword evidence="6" id="KW-0418">Kinase</keyword>
<keyword evidence="4" id="KW-0472">Membrane</keyword>
<keyword evidence="6" id="KW-0808">Transferase</keyword>
<evidence type="ECO:0000313" key="6">
    <source>
        <dbReference type="EMBL" id="KAA1380339.1"/>
    </source>
</evidence>
<keyword evidence="4" id="KW-1133">Transmembrane helix</keyword>
<dbReference type="Gene3D" id="3.30.200.20">
    <property type="entry name" value="Phosphorylase Kinase, domain 1"/>
    <property type="match status" value="1"/>
</dbReference>
<proteinExistence type="predicted"/>
<name>A0A641AQX6_9ACTN</name>
<keyword evidence="2" id="KW-0067">ATP-binding</keyword>
<dbReference type="InterPro" id="IPR000719">
    <property type="entry name" value="Prot_kinase_dom"/>
</dbReference>
<dbReference type="PANTHER" id="PTHR24346">
    <property type="entry name" value="MAP/MICROTUBULE AFFINITY-REGULATING KINASE"/>
    <property type="match status" value="1"/>
</dbReference>
<evidence type="ECO:0000313" key="7">
    <source>
        <dbReference type="Proteomes" id="UP001515100"/>
    </source>
</evidence>
<dbReference type="CDD" id="cd13973">
    <property type="entry name" value="PK_MviN-like"/>
    <property type="match status" value="1"/>
</dbReference>
<dbReference type="Pfam" id="PF00069">
    <property type="entry name" value="Pkinase"/>
    <property type="match status" value="1"/>
</dbReference>
<dbReference type="OrthoDB" id="9786339at2"/>
<organism evidence="6 7">
    <name type="scientific">Aeromicrobium fastidiosum</name>
    <dbReference type="NCBI Taxonomy" id="52699"/>
    <lineage>
        <taxon>Bacteria</taxon>
        <taxon>Bacillati</taxon>
        <taxon>Actinomycetota</taxon>
        <taxon>Actinomycetes</taxon>
        <taxon>Propionibacteriales</taxon>
        <taxon>Nocardioidaceae</taxon>
        <taxon>Aeromicrobium</taxon>
    </lineage>
</organism>
<evidence type="ECO:0000259" key="5">
    <source>
        <dbReference type="PROSITE" id="PS50011"/>
    </source>
</evidence>
<keyword evidence="4" id="KW-0812">Transmembrane</keyword>
<evidence type="ECO:0000256" key="1">
    <source>
        <dbReference type="ARBA" id="ARBA00022741"/>
    </source>
</evidence>
<evidence type="ECO:0000256" key="2">
    <source>
        <dbReference type="ARBA" id="ARBA00022840"/>
    </source>
</evidence>
<protein>
    <submittedName>
        <fullName evidence="6">Protein kinase</fullName>
    </submittedName>
</protein>
<dbReference type="GO" id="GO:0004674">
    <property type="term" value="F:protein serine/threonine kinase activity"/>
    <property type="evidence" value="ECO:0007669"/>
    <property type="project" value="TreeGrafter"/>
</dbReference>
<dbReference type="SUPFAM" id="SSF56112">
    <property type="entry name" value="Protein kinase-like (PK-like)"/>
    <property type="match status" value="1"/>
</dbReference>
<dbReference type="GO" id="GO:0005737">
    <property type="term" value="C:cytoplasm"/>
    <property type="evidence" value="ECO:0007669"/>
    <property type="project" value="TreeGrafter"/>
</dbReference>
<feature type="region of interest" description="Disordered" evidence="3">
    <location>
        <begin position="289"/>
        <end position="317"/>
    </location>
</feature>
<gene>
    <name evidence="6" type="ORF">ESP62_003880</name>
</gene>
<dbReference type="Gene3D" id="1.10.510.10">
    <property type="entry name" value="Transferase(Phosphotransferase) domain 1"/>
    <property type="match status" value="1"/>
</dbReference>
<evidence type="ECO:0000256" key="4">
    <source>
        <dbReference type="SAM" id="Phobius"/>
    </source>
</evidence>
<keyword evidence="1" id="KW-0547">Nucleotide-binding</keyword>
<dbReference type="GO" id="GO:0035556">
    <property type="term" value="P:intracellular signal transduction"/>
    <property type="evidence" value="ECO:0007669"/>
    <property type="project" value="TreeGrafter"/>
</dbReference>
<reference evidence="6" key="1">
    <citation type="submission" date="2019-09" db="EMBL/GenBank/DDBJ databases">
        <authorList>
            <person name="Li J."/>
        </authorList>
    </citation>
    <scope>NUCLEOTIDE SEQUENCE [LARGE SCALE GENOMIC DNA]</scope>
    <source>
        <strain evidence="6">NRBC 14897</strain>
    </source>
</reference>
<dbReference type="RefSeq" id="WP_129180705.1">
    <property type="nucleotide sequence ID" value="NZ_JAGIOG010000001.1"/>
</dbReference>
<keyword evidence="7" id="KW-1185">Reference proteome</keyword>
<comment type="caution">
    <text evidence="6">The sequence shown here is derived from an EMBL/GenBank/DDBJ whole genome shotgun (WGS) entry which is preliminary data.</text>
</comment>
<sequence>MTDRRSLASGDVLAHRYELQDLVNERHGSTTWRAHDKTLNRNVGIEMISSADPRAQHFLEAARESTSVTDPRFLRVLDLIEDEQQHHLVVREWARAFPLDQLLAQSPLPNRRAATVVAEVAEAMAHAHENGVYHRRLTPHQVLLKQSGAVRVVGLGVATALAPVGRQDTLSDLQAYEQLDVQALGRLLYASVTGRWPGGDVDGLAAAPVEHGRLLRPRQVRAGVSRDIDSIADRILGTPPRHHATPLRKAADIARILRLSGEDDDIHDDQPSLAGISSPDLLRLDPVIVPGGPPPGLEPPRRRPKAYEPAPPTTFERSKQRARHAAKGDRGLVLLGVVGALVILSLIGFLVFRTDNHSADPIDASSPVRVLPVQRATDFDPQGEDGRENREQARLAVDGVATTGWQTSTYLGLPTLGGVKDGVGLVLDLGGLREVDSLRLRLAGEPTSLVVYAASDDVTRTPRSRRDLEPVATVDGVGTDASIALRSGIVTRYVVVWLTSLPEVETGVFRGEIRDVVVRGRS</sequence>
<evidence type="ECO:0000256" key="3">
    <source>
        <dbReference type="SAM" id="MobiDB-lite"/>
    </source>
</evidence>
<feature type="transmembrane region" description="Helical" evidence="4">
    <location>
        <begin position="331"/>
        <end position="352"/>
    </location>
</feature>
<dbReference type="AlphaFoldDB" id="A0A641AQX6"/>
<accession>A0A641AQX6</accession>